<dbReference type="Pfam" id="PF10545">
    <property type="entry name" value="MADF_DNA_bdg"/>
    <property type="match status" value="1"/>
</dbReference>
<dbReference type="PANTHER" id="PTHR12243:SF64">
    <property type="entry name" value="DORSAL INTERACTING PROTEIN 3-RELATED"/>
    <property type="match status" value="1"/>
</dbReference>
<organism evidence="2">
    <name type="scientific">Bactrocera dorsalis</name>
    <name type="common">Oriental fruit fly</name>
    <name type="synonym">Dacus dorsalis</name>
    <dbReference type="NCBI Taxonomy" id="27457"/>
    <lineage>
        <taxon>Eukaryota</taxon>
        <taxon>Metazoa</taxon>
        <taxon>Ecdysozoa</taxon>
        <taxon>Arthropoda</taxon>
        <taxon>Hexapoda</taxon>
        <taxon>Insecta</taxon>
        <taxon>Pterygota</taxon>
        <taxon>Neoptera</taxon>
        <taxon>Endopterygota</taxon>
        <taxon>Diptera</taxon>
        <taxon>Brachycera</taxon>
        <taxon>Muscomorpha</taxon>
        <taxon>Tephritoidea</taxon>
        <taxon>Tephritidae</taxon>
        <taxon>Bactrocera</taxon>
        <taxon>Bactrocera</taxon>
    </lineage>
</organism>
<name>A0A034W7A2_BACDO</name>
<dbReference type="GO" id="GO:0005634">
    <property type="term" value="C:nucleus"/>
    <property type="evidence" value="ECO:0007669"/>
    <property type="project" value="TreeGrafter"/>
</dbReference>
<dbReference type="PANTHER" id="PTHR12243">
    <property type="entry name" value="MADF DOMAIN TRANSCRIPTION FACTOR"/>
    <property type="match status" value="1"/>
</dbReference>
<sequence>MATLTLTETGSTTTMHMQVHQDGHSPTLEEQANHLNEQQQQLINIDNMGSINHGLNEDVVSIPKEVMLISLVSQEQALYNPKHEFYRNTHRKDSKWLEIADNVGWTEAQCKSKWKAMRDQYCRELKRSKFNIKANVKWKYFKELEFLRPFALSRKDLQRIHNFRAHSNTYPKPACIAFFERAEGLLVSDCAQTNVLITTLECRSYVFVWVRVFCGSIYSSVRV</sequence>
<dbReference type="PROSITE" id="PS51029">
    <property type="entry name" value="MADF"/>
    <property type="match status" value="1"/>
</dbReference>
<dbReference type="AlphaFoldDB" id="A0A034W7A2"/>
<dbReference type="GO" id="GO:0006357">
    <property type="term" value="P:regulation of transcription by RNA polymerase II"/>
    <property type="evidence" value="ECO:0007669"/>
    <property type="project" value="TreeGrafter"/>
</dbReference>
<dbReference type="InterPro" id="IPR006578">
    <property type="entry name" value="MADF-dom"/>
</dbReference>
<dbReference type="EMBL" id="GAKP01008932">
    <property type="protein sequence ID" value="JAC50020.1"/>
    <property type="molecule type" value="Transcribed_RNA"/>
</dbReference>
<dbReference type="SMART" id="SM00595">
    <property type="entry name" value="MADF"/>
    <property type="match status" value="1"/>
</dbReference>
<feature type="domain" description="MADF" evidence="1">
    <location>
        <begin position="67"/>
        <end position="152"/>
    </location>
</feature>
<gene>
    <name evidence="2" type="primary">ADF1</name>
</gene>
<evidence type="ECO:0000313" key="2">
    <source>
        <dbReference type="EMBL" id="JAC50020.1"/>
    </source>
</evidence>
<accession>A0A034W7A2</accession>
<dbReference type="OrthoDB" id="5984255at2759"/>
<dbReference type="InterPro" id="IPR039353">
    <property type="entry name" value="TF_Adf1"/>
</dbReference>
<proteinExistence type="predicted"/>
<reference evidence="2" key="1">
    <citation type="journal article" date="2014" name="BMC Genomics">
        <title>Characterizing the developmental transcriptome of the oriental fruit fly, Bactrocera dorsalis (Diptera: Tephritidae) through comparative genomic analysis with Drosophila melanogaster utilizing modENCODE datasets.</title>
        <authorList>
            <person name="Geib S.M."/>
            <person name="Calla B."/>
            <person name="Hall B."/>
            <person name="Hou S."/>
            <person name="Manoukis N.C."/>
        </authorList>
    </citation>
    <scope>NUCLEOTIDE SEQUENCE</scope>
    <source>
        <strain evidence="2">Punador</strain>
    </source>
</reference>
<evidence type="ECO:0000259" key="1">
    <source>
        <dbReference type="PROSITE" id="PS51029"/>
    </source>
</evidence>
<dbReference type="GO" id="GO:0005667">
    <property type="term" value="C:transcription regulator complex"/>
    <property type="evidence" value="ECO:0007669"/>
    <property type="project" value="TreeGrafter"/>
</dbReference>
<protein>
    <submittedName>
        <fullName evidence="2">Transcription factor Adf-1</fullName>
    </submittedName>
</protein>